<dbReference type="EMBL" id="JANIIK010000046">
    <property type="protein sequence ID" value="KAJ3603297.1"/>
    <property type="molecule type" value="Genomic_DNA"/>
</dbReference>
<gene>
    <name evidence="2" type="ORF">NHX12_031039</name>
</gene>
<organism evidence="2 3">
    <name type="scientific">Muraenolepis orangiensis</name>
    <name type="common">Patagonian moray cod</name>
    <dbReference type="NCBI Taxonomy" id="630683"/>
    <lineage>
        <taxon>Eukaryota</taxon>
        <taxon>Metazoa</taxon>
        <taxon>Chordata</taxon>
        <taxon>Craniata</taxon>
        <taxon>Vertebrata</taxon>
        <taxon>Euteleostomi</taxon>
        <taxon>Actinopterygii</taxon>
        <taxon>Neopterygii</taxon>
        <taxon>Teleostei</taxon>
        <taxon>Neoteleostei</taxon>
        <taxon>Acanthomorphata</taxon>
        <taxon>Zeiogadaria</taxon>
        <taxon>Gadariae</taxon>
        <taxon>Gadiformes</taxon>
        <taxon>Muraenolepidoidei</taxon>
        <taxon>Muraenolepididae</taxon>
        <taxon>Muraenolepis</taxon>
    </lineage>
</organism>
<keyword evidence="3" id="KW-1185">Reference proteome</keyword>
<feature type="region of interest" description="Disordered" evidence="1">
    <location>
        <begin position="182"/>
        <end position="210"/>
    </location>
</feature>
<dbReference type="AlphaFoldDB" id="A0A9Q0IJY4"/>
<accession>A0A9Q0IJY4</accession>
<protein>
    <submittedName>
        <fullName evidence="2">Uncharacterized protein</fullName>
    </submittedName>
</protein>
<feature type="compositionally biased region" description="Basic and acidic residues" evidence="1">
    <location>
        <begin position="1"/>
        <end position="20"/>
    </location>
</feature>
<comment type="caution">
    <text evidence="2">The sequence shown here is derived from an EMBL/GenBank/DDBJ whole genome shotgun (WGS) entry which is preliminary data.</text>
</comment>
<feature type="region of interest" description="Disordered" evidence="1">
    <location>
        <begin position="139"/>
        <end position="165"/>
    </location>
</feature>
<dbReference type="Proteomes" id="UP001148018">
    <property type="component" value="Unassembled WGS sequence"/>
</dbReference>
<reference evidence="2" key="1">
    <citation type="submission" date="2022-07" db="EMBL/GenBank/DDBJ databases">
        <title>Chromosome-level genome of Muraenolepis orangiensis.</title>
        <authorList>
            <person name="Kim J."/>
        </authorList>
    </citation>
    <scope>NUCLEOTIDE SEQUENCE</scope>
    <source>
        <strain evidence="2">KU_S4_2022</strain>
        <tissue evidence="2">Muscle</tissue>
    </source>
</reference>
<proteinExistence type="predicted"/>
<evidence type="ECO:0000313" key="3">
    <source>
        <dbReference type="Proteomes" id="UP001148018"/>
    </source>
</evidence>
<feature type="region of interest" description="Disordered" evidence="1">
    <location>
        <begin position="1"/>
        <end position="28"/>
    </location>
</feature>
<feature type="non-terminal residue" evidence="2">
    <location>
        <position position="1"/>
    </location>
</feature>
<evidence type="ECO:0000256" key="1">
    <source>
        <dbReference type="SAM" id="MobiDB-lite"/>
    </source>
</evidence>
<sequence length="243" mass="25718">MEARASTDRAERDGPSRPRAGEATATRPLLRLHASVYHSGVDLPVALDGQPYHGGPGEYEHKDVGRERRRAVVGDPYWAYSDVLHSVMPAPFQDRLAREPRANTYGGDFLPPPGQQKASSQPGQVLVVDGSPLFRSPDLIRRTGGGSVPQGQAGPARDGHLDGTSTGSKVCLHIVRGGATGRPANRLVSLGTGSQQGAGGPAGDPRQQQQRAVCVADWLDVGNSGSAGGRSRAECCSRRRGRY</sequence>
<name>A0A9Q0IJY4_9TELE</name>
<evidence type="ECO:0000313" key="2">
    <source>
        <dbReference type="EMBL" id="KAJ3603297.1"/>
    </source>
</evidence>